<keyword evidence="11 13" id="KW-0030">Aminoacyl-tRNA synthetase</keyword>
<evidence type="ECO:0000256" key="9">
    <source>
        <dbReference type="ARBA" id="ARBA00022842"/>
    </source>
</evidence>
<keyword evidence="7 13" id="KW-0547">Nucleotide-binding</keyword>
<dbReference type="KEGG" id="aaxa:NCTC10138_00645"/>
<keyword evidence="4 13" id="KW-0963">Cytoplasm</keyword>
<dbReference type="Proteomes" id="UP000289841">
    <property type="component" value="Chromosome"/>
</dbReference>
<dbReference type="InterPro" id="IPR010978">
    <property type="entry name" value="tRNA-bd_arm"/>
</dbReference>
<dbReference type="GO" id="GO:0006432">
    <property type="term" value="P:phenylalanyl-tRNA aminoacylation"/>
    <property type="evidence" value="ECO:0007669"/>
    <property type="project" value="UniProtKB-UniRule"/>
</dbReference>
<keyword evidence="5 13" id="KW-0436">Ligase</keyword>
<evidence type="ECO:0000256" key="1">
    <source>
        <dbReference type="ARBA" id="ARBA00004496"/>
    </source>
</evidence>
<dbReference type="GO" id="GO:0005737">
    <property type="term" value="C:cytoplasm"/>
    <property type="evidence" value="ECO:0007669"/>
    <property type="project" value="UniProtKB-SubCell"/>
</dbReference>
<organism evidence="15 16">
    <name type="scientific">Haploplasma axanthum</name>
    <name type="common">Acholeplasma axanthum</name>
    <dbReference type="NCBI Taxonomy" id="29552"/>
    <lineage>
        <taxon>Bacteria</taxon>
        <taxon>Bacillati</taxon>
        <taxon>Mycoplasmatota</taxon>
        <taxon>Mollicutes</taxon>
        <taxon>Acholeplasmatales</taxon>
        <taxon>Acholeplasmataceae</taxon>
        <taxon>Haploplasma</taxon>
    </lineage>
</organism>
<feature type="domain" description="Aminoacyl-transfer RNA synthetases class-II family profile" evidence="14">
    <location>
        <begin position="111"/>
        <end position="312"/>
    </location>
</feature>
<dbReference type="InterPro" id="IPR004188">
    <property type="entry name" value="Phe-tRNA_ligase_II_N"/>
</dbReference>
<keyword evidence="6 13" id="KW-0479">Metal-binding</keyword>
<dbReference type="GO" id="GO:0005524">
    <property type="term" value="F:ATP binding"/>
    <property type="evidence" value="ECO:0007669"/>
    <property type="project" value="UniProtKB-UniRule"/>
</dbReference>
<evidence type="ECO:0000313" key="15">
    <source>
        <dbReference type="EMBL" id="VEU80276.1"/>
    </source>
</evidence>
<proteinExistence type="inferred from homology"/>
<dbReference type="InterPro" id="IPR006195">
    <property type="entry name" value="aa-tRNA-synth_II"/>
</dbReference>
<comment type="cofactor">
    <cofactor evidence="13">
        <name>Mg(2+)</name>
        <dbReference type="ChEBI" id="CHEBI:18420"/>
    </cofactor>
    <text evidence="13">Binds 2 magnesium ions per tetramer.</text>
</comment>
<dbReference type="PANTHER" id="PTHR11538:SF41">
    <property type="entry name" value="PHENYLALANINE--TRNA LIGASE, MITOCHONDRIAL"/>
    <property type="match status" value="1"/>
</dbReference>
<dbReference type="InterPro" id="IPR004529">
    <property type="entry name" value="Phe-tRNA-synth_IIc_asu"/>
</dbReference>
<comment type="subunit">
    <text evidence="3 13">Tetramer of two alpha and two beta subunits.</text>
</comment>
<evidence type="ECO:0000259" key="14">
    <source>
        <dbReference type="PROSITE" id="PS50862"/>
    </source>
</evidence>
<evidence type="ECO:0000256" key="6">
    <source>
        <dbReference type="ARBA" id="ARBA00022723"/>
    </source>
</evidence>
<keyword evidence="9 13" id="KW-0460">Magnesium</keyword>
<dbReference type="Pfam" id="PF01409">
    <property type="entry name" value="tRNA-synt_2d"/>
    <property type="match status" value="1"/>
</dbReference>
<name>A0A449BCV9_HAPAX</name>
<keyword evidence="10 13" id="KW-0648">Protein biosynthesis</keyword>
<dbReference type="AlphaFoldDB" id="A0A449BCV9"/>
<dbReference type="EC" id="6.1.1.20" evidence="13"/>
<protein>
    <recommendedName>
        <fullName evidence="13">Phenylalanine--tRNA ligase alpha subunit</fullName>
        <ecNumber evidence="13">6.1.1.20</ecNumber>
    </recommendedName>
    <alternativeName>
        <fullName evidence="13">Phenylalanyl-tRNA synthetase alpha subunit</fullName>
        <shortName evidence="13">PheRS</shortName>
    </alternativeName>
</protein>
<dbReference type="Pfam" id="PF02912">
    <property type="entry name" value="Phe_tRNA-synt_N"/>
    <property type="match status" value="1"/>
</dbReference>
<dbReference type="SUPFAM" id="SSF55681">
    <property type="entry name" value="Class II aaRS and biotin synthetases"/>
    <property type="match status" value="1"/>
</dbReference>
<evidence type="ECO:0000256" key="2">
    <source>
        <dbReference type="ARBA" id="ARBA00010207"/>
    </source>
</evidence>
<reference evidence="15 16" key="1">
    <citation type="submission" date="2019-01" db="EMBL/GenBank/DDBJ databases">
        <authorList>
            <consortium name="Pathogen Informatics"/>
        </authorList>
    </citation>
    <scope>NUCLEOTIDE SEQUENCE [LARGE SCALE GENOMIC DNA]</scope>
    <source>
        <strain evidence="15 16">NCTC10138</strain>
    </source>
</reference>
<evidence type="ECO:0000256" key="4">
    <source>
        <dbReference type="ARBA" id="ARBA00022490"/>
    </source>
</evidence>
<dbReference type="GO" id="GO:0000287">
    <property type="term" value="F:magnesium ion binding"/>
    <property type="evidence" value="ECO:0007669"/>
    <property type="project" value="UniProtKB-UniRule"/>
</dbReference>
<dbReference type="EMBL" id="LR215048">
    <property type="protein sequence ID" value="VEU80276.1"/>
    <property type="molecule type" value="Genomic_DNA"/>
</dbReference>
<keyword evidence="8 13" id="KW-0067">ATP-binding</keyword>
<evidence type="ECO:0000256" key="5">
    <source>
        <dbReference type="ARBA" id="ARBA00022598"/>
    </source>
</evidence>
<dbReference type="PANTHER" id="PTHR11538">
    <property type="entry name" value="PHENYLALANYL-TRNA SYNTHETASE"/>
    <property type="match status" value="1"/>
</dbReference>
<sequence length="340" mass="39142">MNNSLEELRKVIIEKIESVLTLDDIEKLRNQYLSKKGELSQQMAKMKDLPNDEKPLFGKLINEVKELVENRIISKINDLKEKELLKKLENEKIDVTIPADEISLGTIHPLNQVIEDLEDFFIGQGYEVKEGPEVESDFYNFEMMNFSKGHPARDMQDTFYITEETLLRTHTSPVQARAMLEKNGKPVKAVCPGKTYRRDEDDPTHSHQFMQFEGIVVDKGISFANLKDTLLNMTRHLFGNDREIRIRPSYFPFVEPGVEVDVVYIKPDGTKGYIEILGAGLVHPNVLRMGGYDPDVYSGFAFGIGIERIAILKYGVEDIRNFYINDIRFLQQFKGDLSWK</sequence>
<evidence type="ECO:0000256" key="7">
    <source>
        <dbReference type="ARBA" id="ARBA00022741"/>
    </source>
</evidence>
<evidence type="ECO:0000256" key="12">
    <source>
        <dbReference type="ARBA" id="ARBA00049255"/>
    </source>
</evidence>
<evidence type="ECO:0000256" key="8">
    <source>
        <dbReference type="ARBA" id="ARBA00022840"/>
    </source>
</evidence>
<dbReference type="HAMAP" id="MF_00281">
    <property type="entry name" value="Phe_tRNA_synth_alpha1"/>
    <property type="match status" value="1"/>
</dbReference>
<dbReference type="GO" id="GO:0004826">
    <property type="term" value="F:phenylalanine-tRNA ligase activity"/>
    <property type="evidence" value="ECO:0007669"/>
    <property type="project" value="UniProtKB-UniRule"/>
</dbReference>
<gene>
    <name evidence="13 15" type="primary">pheS</name>
    <name evidence="15" type="ORF">NCTC10138_00645</name>
</gene>
<dbReference type="Gene3D" id="3.30.930.10">
    <property type="entry name" value="Bira Bifunctional Protein, Domain 2"/>
    <property type="match status" value="1"/>
</dbReference>
<accession>A0A449BCV9</accession>
<dbReference type="SUPFAM" id="SSF46589">
    <property type="entry name" value="tRNA-binding arm"/>
    <property type="match status" value="1"/>
</dbReference>
<dbReference type="STRING" id="1278311.GCA_000428705_01323"/>
<dbReference type="FunFam" id="3.30.930.10:FF:000003">
    <property type="entry name" value="Phenylalanine--tRNA ligase alpha subunit"/>
    <property type="match status" value="1"/>
</dbReference>
<evidence type="ECO:0000256" key="11">
    <source>
        <dbReference type="ARBA" id="ARBA00023146"/>
    </source>
</evidence>
<dbReference type="InterPro" id="IPR045864">
    <property type="entry name" value="aa-tRNA-synth_II/BPL/LPL"/>
</dbReference>
<dbReference type="PROSITE" id="PS50862">
    <property type="entry name" value="AA_TRNA_LIGASE_II"/>
    <property type="match status" value="1"/>
</dbReference>
<feature type="binding site" evidence="13">
    <location>
        <position position="255"/>
    </location>
    <ligand>
        <name>Mg(2+)</name>
        <dbReference type="ChEBI" id="CHEBI:18420"/>
        <note>shared with beta subunit</note>
    </ligand>
</feature>
<comment type="subcellular location">
    <subcellularLocation>
        <location evidence="1 13">Cytoplasm</location>
    </subcellularLocation>
</comment>
<dbReference type="InterPro" id="IPR022911">
    <property type="entry name" value="Phe_tRNA_ligase_alpha1_bac"/>
</dbReference>
<dbReference type="OrthoDB" id="9800719at2"/>
<evidence type="ECO:0000313" key="16">
    <source>
        <dbReference type="Proteomes" id="UP000289841"/>
    </source>
</evidence>
<keyword evidence="16" id="KW-1185">Reference proteome</keyword>
<evidence type="ECO:0000256" key="13">
    <source>
        <dbReference type="HAMAP-Rule" id="MF_00281"/>
    </source>
</evidence>
<dbReference type="InterPro" id="IPR002319">
    <property type="entry name" value="Phenylalanyl-tRNA_Synthase"/>
</dbReference>
<comment type="catalytic activity">
    <reaction evidence="12 13">
        <text>tRNA(Phe) + L-phenylalanine + ATP = L-phenylalanyl-tRNA(Phe) + AMP + diphosphate + H(+)</text>
        <dbReference type="Rhea" id="RHEA:19413"/>
        <dbReference type="Rhea" id="RHEA-COMP:9668"/>
        <dbReference type="Rhea" id="RHEA-COMP:9699"/>
        <dbReference type="ChEBI" id="CHEBI:15378"/>
        <dbReference type="ChEBI" id="CHEBI:30616"/>
        <dbReference type="ChEBI" id="CHEBI:33019"/>
        <dbReference type="ChEBI" id="CHEBI:58095"/>
        <dbReference type="ChEBI" id="CHEBI:78442"/>
        <dbReference type="ChEBI" id="CHEBI:78531"/>
        <dbReference type="ChEBI" id="CHEBI:456215"/>
        <dbReference type="EC" id="6.1.1.20"/>
    </reaction>
</comment>
<dbReference type="GO" id="GO:0000049">
    <property type="term" value="F:tRNA binding"/>
    <property type="evidence" value="ECO:0007669"/>
    <property type="project" value="InterPro"/>
</dbReference>
<dbReference type="NCBIfam" id="TIGR00468">
    <property type="entry name" value="pheS"/>
    <property type="match status" value="1"/>
</dbReference>
<evidence type="ECO:0000256" key="10">
    <source>
        <dbReference type="ARBA" id="ARBA00022917"/>
    </source>
</evidence>
<evidence type="ECO:0000256" key="3">
    <source>
        <dbReference type="ARBA" id="ARBA00011209"/>
    </source>
</evidence>
<comment type="similarity">
    <text evidence="2 13">Belongs to the class-II aminoacyl-tRNA synthetase family. Phe-tRNA synthetase alpha subunit type 1 subfamily.</text>
</comment>
<dbReference type="CDD" id="cd00496">
    <property type="entry name" value="PheRS_alpha_core"/>
    <property type="match status" value="1"/>
</dbReference>